<keyword evidence="2" id="KW-1185">Reference proteome</keyword>
<name>A0A195BRG5_9HYME</name>
<proteinExistence type="predicted"/>
<sequence length="91" mass="10331">MDIIGVGTSETHVDVIENCIPREAADRKQTLILREARLQHREKELALRKLKSARQKIDQLCFALETGTVAVRPAEVGRPEEQRQMRNASLP</sequence>
<dbReference type="AlphaFoldDB" id="A0A195BRG5"/>
<organism evidence="1 2">
    <name type="scientific">Atta colombica</name>
    <dbReference type="NCBI Taxonomy" id="520822"/>
    <lineage>
        <taxon>Eukaryota</taxon>
        <taxon>Metazoa</taxon>
        <taxon>Ecdysozoa</taxon>
        <taxon>Arthropoda</taxon>
        <taxon>Hexapoda</taxon>
        <taxon>Insecta</taxon>
        <taxon>Pterygota</taxon>
        <taxon>Neoptera</taxon>
        <taxon>Endopterygota</taxon>
        <taxon>Hymenoptera</taxon>
        <taxon>Apocrita</taxon>
        <taxon>Aculeata</taxon>
        <taxon>Formicoidea</taxon>
        <taxon>Formicidae</taxon>
        <taxon>Myrmicinae</taxon>
        <taxon>Atta</taxon>
    </lineage>
</organism>
<dbReference type="EMBL" id="KQ976424">
    <property type="protein sequence ID" value="KYM88546.1"/>
    <property type="molecule type" value="Genomic_DNA"/>
</dbReference>
<protein>
    <recommendedName>
        <fullName evidence="3">Cytohesin Ubiquitin Protein Inducing domain-containing protein</fullName>
    </recommendedName>
</protein>
<gene>
    <name evidence="1" type="ORF">ALC53_03029</name>
</gene>
<evidence type="ECO:0000313" key="2">
    <source>
        <dbReference type="Proteomes" id="UP000078540"/>
    </source>
</evidence>
<evidence type="ECO:0008006" key="3">
    <source>
        <dbReference type="Google" id="ProtNLM"/>
    </source>
</evidence>
<dbReference type="Proteomes" id="UP000078540">
    <property type="component" value="Unassembled WGS sequence"/>
</dbReference>
<accession>A0A195BRG5</accession>
<reference evidence="1 2" key="1">
    <citation type="submission" date="2015-09" db="EMBL/GenBank/DDBJ databases">
        <title>Atta colombica WGS genome.</title>
        <authorList>
            <person name="Nygaard S."/>
            <person name="Hu H."/>
            <person name="Boomsma J."/>
            <person name="Zhang G."/>
        </authorList>
    </citation>
    <scope>NUCLEOTIDE SEQUENCE [LARGE SCALE GENOMIC DNA]</scope>
    <source>
        <strain evidence="1">Treedump-2</strain>
        <tissue evidence="1">Whole body</tissue>
    </source>
</reference>
<evidence type="ECO:0000313" key="1">
    <source>
        <dbReference type="EMBL" id="KYM88546.1"/>
    </source>
</evidence>